<evidence type="ECO:0000313" key="2">
    <source>
        <dbReference type="EMBL" id="WRO06708.1"/>
    </source>
</evidence>
<reference evidence="2" key="1">
    <citation type="submission" date="2023-12" db="EMBL/GenBank/DDBJ databases">
        <title>Isolation of organohalide respiring bacteria Dehalococcoides mccartyi strain GPTCE1 in groundwater collected near a chemical plant in Suzhou, China.</title>
        <authorList>
            <person name="Liu G."/>
        </authorList>
    </citation>
    <scope>NUCLEOTIDE SEQUENCE</scope>
    <source>
        <strain evidence="2">GPTCE1</strain>
    </source>
</reference>
<keyword evidence="1" id="KW-1133">Transmembrane helix</keyword>
<feature type="transmembrane region" description="Helical" evidence="1">
    <location>
        <begin position="6"/>
        <end position="23"/>
    </location>
</feature>
<keyword evidence="1" id="KW-0812">Transmembrane</keyword>
<accession>A0AB38Z804</accession>
<organism evidence="2 3">
    <name type="scientific">Dehalococcoides mccartyi</name>
    <dbReference type="NCBI Taxonomy" id="61435"/>
    <lineage>
        <taxon>Bacteria</taxon>
        <taxon>Bacillati</taxon>
        <taxon>Chloroflexota</taxon>
        <taxon>Dehalococcoidia</taxon>
        <taxon>Dehalococcoidales</taxon>
        <taxon>Dehalococcoidaceae</taxon>
        <taxon>Dehalococcoides</taxon>
    </lineage>
</organism>
<proteinExistence type="predicted"/>
<evidence type="ECO:0000313" key="3">
    <source>
        <dbReference type="Proteomes" id="UP001327986"/>
    </source>
</evidence>
<dbReference type="EMBL" id="CP141531">
    <property type="protein sequence ID" value="WRO06708.1"/>
    <property type="molecule type" value="Genomic_DNA"/>
</dbReference>
<name>A0AB38Z804_9CHLR</name>
<evidence type="ECO:0000256" key="1">
    <source>
        <dbReference type="SAM" id="Phobius"/>
    </source>
</evidence>
<gene>
    <name evidence="2" type="ORF">VLL09_04780</name>
</gene>
<keyword evidence="1" id="KW-0472">Membrane</keyword>
<dbReference type="RefSeq" id="WP_324664237.1">
    <property type="nucleotide sequence ID" value="NZ_CP141531.1"/>
</dbReference>
<sequence length="198" mass="22947">MDSILIVNIGLVIANLFLVYLTFRQVRYLQRPIIVTKMIPYLTSIDTKPSVLVTGSPYLAVSNISSNRATNLKINCQIKLNTKMVAHFNQDLTYLNPSEATEIAVPLDIVVKNNPDLFEQIEEDKETKIIPKKTLRFFLEAIITHGFPRIKLCDSYKMEWGSLESYPQFKDHPKINCWNFRDGLYIYKLRKTNENTEN</sequence>
<dbReference type="Proteomes" id="UP001327986">
    <property type="component" value="Chromosome"/>
</dbReference>
<protein>
    <submittedName>
        <fullName evidence="2">Uncharacterized protein</fullName>
    </submittedName>
</protein>
<dbReference type="AlphaFoldDB" id="A0AB38Z804"/>